<dbReference type="NCBIfam" id="NF012211">
    <property type="entry name" value="tand_rpt_95"/>
    <property type="match status" value="4"/>
</dbReference>
<keyword evidence="3" id="KW-1185">Reference proteome</keyword>
<dbReference type="AlphaFoldDB" id="A0A1I1UL69"/>
<evidence type="ECO:0008006" key="4">
    <source>
        <dbReference type="Google" id="ProtNLM"/>
    </source>
</evidence>
<dbReference type="PRINTS" id="PR00313">
    <property type="entry name" value="CABNDNGRPT"/>
</dbReference>
<dbReference type="OrthoDB" id="9773411at2"/>
<dbReference type="EMBL" id="FOMS01000002">
    <property type="protein sequence ID" value="SFD68710.1"/>
    <property type="molecule type" value="Genomic_DNA"/>
</dbReference>
<gene>
    <name evidence="2" type="ORF">SAMN04515678_102287</name>
</gene>
<feature type="compositionally biased region" description="Basic and acidic residues" evidence="1">
    <location>
        <begin position="400"/>
        <end position="410"/>
    </location>
</feature>
<dbReference type="PANTHER" id="PTHR34720:SF9">
    <property type="entry name" value="BLR4714 PROTEIN"/>
    <property type="match status" value="1"/>
</dbReference>
<accession>A0A1I1UL69</accession>
<evidence type="ECO:0000313" key="2">
    <source>
        <dbReference type="EMBL" id="SFD68710.1"/>
    </source>
</evidence>
<dbReference type="PANTHER" id="PTHR34720">
    <property type="entry name" value="MICROCYSTIN DEPENDENT PROTEIN"/>
    <property type="match status" value="1"/>
</dbReference>
<evidence type="ECO:0000313" key="3">
    <source>
        <dbReference type="Proteomes" id="UP000325289"/>
    </source>
</evidence>
<dbReference type="PROSITE" id="PS00330">
    <property type="entry name" value="HEMOLYSIN_CALCIUM"/>
    <property type="match status" value="1"/>
</dbReference>
<sequence length="1202" mass="124930">MAYRKPGTEAPLWHTASTREIAATTPRISGTMSGDFLTGTDGGDSIEGLGGPDTIYGGAGDDTIRGNSGQDLIFGQDGADALSGNGGNDALFGGEGDDTLLGRSGNDVLSATGGTNLFHPGSGDDSVLGGEDTDVVRIAGSIFDFRIDRLSPTFVLVTDLNPDDGDEGSNRLLNVESVVFDDLRLDLTGNNAPIGRADRVTLAEDAGPTLIDVTANDIDYDGDTLSVTDVTGAANGTAVAQGGGILYTPDDDFFGTETLSYRVFDGTTGAAERVQVVLGVTSVNDAPVAGDDIARTNEDTSVVIDVLDDDTDVEGDTLSVTGASGASNGWLSVGTDNRVTYSPDANFNGTDTFTYTVSDGNGGTDRATVTVTVDPVNDAPVAGNDTVTTAEDTPLSFDPRTNDSDVDKDPLVISGTTSPPWGSVSTEAGGGLTYTPVPDFNGTDTFTYTINDGNNARATATVTVIVTPVNDAPVANNDTIAAIEDTPILIDVLANDTDVDIGREGDTLSVTGTSGATLGTAVVQGDNTILFTPAENATGTATFTYEMTDSGGLTDTATVTVNIAPVDDAPILQTSPEADQTVQEDDGIATVDLGARVTEVDGDALAFSNIQIERGALVIPATFNDTGFTFDPEVLELDEGESYTATVSYDVTDGTTSQTGSFELTIEGADEVTPEPPEPIASTAIDNAVFTYTEADGRPLLVPFDKLITDPDGVEKEVVSLNVSSDEPSIGAMTIADPTVVSATFGEGGLSFDASQYPYSVLFDDDSLNGQTVTLNYEIELQEAGGTDTIATRFAVDVVLDDPDAPINTAPDARFAFSIDGYPVQRDNAGNYAGPGLVQVDAEGPDAPTSLSFDLYDFLSDAETADTELDVTPGPFYLFRNEETGVADALPFEFDTTTTPGGAIVTIDFADIPLEDGESQLGHFDFTVSDGEFTSEGRITLEFLDAAEVNPSVLYTFEDIEVPDTGPTASIGFLGDHRLSGSASVVDVPALAASRLGLDLTGNLADDGGTQLLLAREKEILGPAPEPQDPEEGGRDEGETVVTGVDPFGIFGAGAAGDLEARPYVYQAFSTSSPPAPPSDEEVRPQLDLYIANNPATFGTAVDEFEFVAGIASDTGTPTDVTLQLYTVGYEIVTVSEGASFAIYQIYAVYEEAGQYTQSVAPGEQITFSGTEDFYYATLEAADGSPVTIDNLALTEVVMDVA</sequence>
<dbReference type="InterPro" id="IPR001343">
    <property type="entry name" value="Hemolysn_Ca-bd"/>
</dbReference>
<proteinExistence type="predicted"/>
<dbReference type="Gene3D" id="2.60.40.2810">
    <property type="match status" value="4"/>
</dbReference>
<dbReference type="SUPFAM" id="SSF51120">
    <property type="entry name" value="beta-Roll"/>
    <property type="match status" value="1"/>
</dbReference>
<name>A0A1I1UL69_9RHOB</name>
<dbReference type="RefSeq" id="WP_149754679.1">
    <property type="nucleotide sequence ID" value="NZ_FOMS01000002.1"/>
</dbReference>
<evidence type="ECO:0000256" key="1">
    <source>
        <dbReference type="SAM" id="MobiDB-lite"/>
    </source>
</evidence>
<dbReference type="Pfam" id="PF00353">
    <property type="entry name" value="HemolysinCabind"/>
    <property type="match status" value="2"/>
</dbReference>
<reference evidence="2 3" key="1">
    <citation type="submission" date="2016-10" db="EMBL/GenBank/DDBJ databases">
        <authorList>
            <person name="Varghese N."/>
            <person name="Submissions S."/>
        </authorList>
    </citation>
    <scope>NUCLEOTIDE SEQUENCE [LARGE SCALE GENOMIC DNA]</scope>
    <source>
        <strain evidence="3">YIM D21,KCTC 23444,ACCC 10710</strain>
    </source>
</reference>
<feature type="region of interest" description="Disordered" evidence="1">
    <location>
        <begin position="376"/>
        <end position="424"/>
    </location>
</feature>
<dbReference type="GO" id="GO:0005509">
    <property type="term" value="F:calcium ion binding"/>
    <property type="evidence" value="ECO:0007669"/>
    <property type="project" value="InterPro"/>
</dbReference>
<dbReference type="Pfam" id="PF17963">
    <property type="entry name" value="Big_9"/>
    <property type="match status" value="4"/>
</dbReference>
<dbReference type="Proteomes" id="UP000325289">
    <property type="component" value="Unassembled WGS sequence"/>
</dbReference>
<organism evidence="2 3">
    <name type="scientific">Roseivivax sediminis</name>
    <dbReference type="NCBI Taxonomy" id="936889"/>
    <lineage>
        <taxon>Bacteria</taxon>
        <taxon>Pseudomonadati</taxon>
        <taxon>Pseudomonadota</taxon>
        <taxon>Alphaproteobacteria</taxon>
        <taxon>Rhodobacterales</taxon>
        <taxon>Roseobacteraceae</taxon>
        <taxon>Roseivivax</taxon>
    </lineage>
</organism>
<dbReference type="InterPro" id="IPR011049">
    <property type="entry name" value="Serralysin-like_metalloprot_C"/>
</dbReference>
<protein>
    <recommendedName>
        <fullName evidence="4">Tandem-95 repeat protein</fullName>
    </recommendedName>
</protein>
<dbReference type="InterPro" id="IPR018511">
    <property type="entry name" value="Hemolysin-typ_Ca-bd_CS"/>
</dbReference>
<feature type="compositionally biased region" description="Polar residues" evidence="1">
    <location>
        <begin position="414"/>
        <end position="424"/>
    </location>
</feature>
<feature type="region of interest" description="Disordered" evidence="1">
    <location>
        <begin position="1021"/>
        <end position="1041"/>
    </location>
</feature>
<dbReference type="Gene3D" id="2.150.10.10">
    <property type="entry name" value="Serralysin-like metalloprotease, C-terminal"/>
    <property type="match status" value="2"/>
</dbReference>